<dbReference type="EMBL" id="CP000680">
    <property type="protein sequence ID" value="ABP86270.1"/>
    <property type="molecule type" value="Genomic_DNA"/>
</dbReference>
<dbReference type="InterPro" id="IPR001638">
    <property type="entry name" value="Solute-binding_3/MltF_N"/>
</dbReference>
<sequence>MAALRLRLRLSSRASSWLGWSGICSRAGGRVLRVLCRAIIAGLLISPAALAGTLTYAVTDESWEPYWIVRDGQVSGILHDFMLALDERLPEELQASHPLPPLRTQKLFREGQLELECCVSQSWRAEPEQADVSVWSVPVLDADEMLLFAPGAAFPYRQVEDLRGRSIATVRGYGYFGSEYFQRNDGADAFALIYRVAQRHSEAGIIDRLEWRYLTHSNAQLRSPRWQVEEGPVIHRVQLRIRLHRAHADRLQALNAAIREIQADGTLTRIVARYAP</sequence>
<dbReference type="KEGG" id="pmy:Pmen_3522"/>
<evidence type="ECO:0000256" key="1">
    <source>
        <dbReference type="ARBA" id="ARBA00010333"/>
    </source>
</evidence>
<dbReference type="Pfam" id="PF00497">
    <property type="entry name" value="SBP_bac_3"/>
    <property type="match status" value="1"/>
</dbReference>
<protein>
    <submittedName>
        <fullName evidence="4">Amino acid ABC transporter substrate-binding protein, PAAT family</fullName>
    </submittedName>
</protein>
<reference evidence="4" key="1">
    <citation type="submission" date="2007-04" db="EMBL/GenBank/DDBJ databases">
        <title>Complete sequence of Pseudomonas mendocina ymp.</title>
        <authorList>
            <consortium name="US DOE Joint Genome Institute"/>
            <person name="Copeland A."/>
            <person name="Lucas S."/>
            <person name="Lapidus A."/>
            <person name="Barry K."/>
            <person name="Glavina del Rio T."/>
            <person name="Dalin E."/>
            <person name="Tice H."/>
            <person name="Pitluck S."/>
            <person name="Kiss H."/>
            <person name="Brettin T."/>
            <person name="Detter J.C."/>
            <person name="Bruce D."/>
            <person name="Han C."/>
            <person name="Schmutz J."/>
            <person name="Larimer F."/>
            <person name="Land M."/>
            <person name="Hauser L."/>
            <person name="Kyrpides N."/>
            <person name="Mikhailova N."/>
            <person name="Hersman L."/>
            <person name="Dubois J."/>
            <person name="Maurice P."/>
            <person name="Richardson P."/>
        </authorList>
    </citation>
    <scope>NUCLEOTIDE SEQUENCE [LARGE SCALE GENOMIC DNA]</scope>
    <source>
        <strain evidence="4">Ymp</strain>
    </source>
</reference>
<proteinExistence type="inferred from homology"/>
<dbReference type="Gene3D" id="3.40.190.10">
    <property type="entry name" value="Periplasmic binding protein-like II"/>
    <property type="match status" value="2"/>
</dbReference>
<feature type="domain" description="Solute-binding protein family 3/N-terminal" evidence="3">
    <location>
        <begin position="58"/>
        <end position="274"/>
    </location>
</feature>
<dbReference type="HOGENOM" id="CLU_094567_0_0_6"/>
<evidence type="ECO:0000259" key="3">
    <source>
        <dbReference type="Pfam" id="PF00497"/>
    </source>
</evidence>
<evidence type="ECO:0000256" key="2">
    <source>
        <dbReference type="ARBA" id="ARBA00022729"/>
    </source>
</evidence>
<dbReference type="PANTHER" id="PTHR35936">
    <property type="entry name" value="MEMBRANE-BOUND LYTIC MUREIN TRANSGLYCOSYLASE F"/>
    <property type="match status" value="1"/>
</dbReference>
<keyword evidence="2" id="KW-0732">Signal</keyword>
<dbReference type="AlphaFoldDB" id="A4XY54"/>
<gene>
    <name evidence="4" type="ordered locus">Pmen_3522</name>
</gene>
<dbReference type="eggNOG" id="COG0834">
    <property type="taxonomic scope" value="Bacteria"/>
</dbReference>
<comment type="similarity">
    <text evidence="1">Belongs to the bacterial solute-binding protein 3 family.</text>
</comment>
<dbReference type="SUPFAM" id="SSF53850">
    <property type="entry name" value="Periplasmic binding protein-like II"/>
    <property type="match status" value="1"/>
</dbReference>
<organism evidence="4">
    <name type="scientific">Ectopseudomonas mendocina (strain ymp)</name>
    <name type="common">Pseudomonas mendocina</name>
    <dbReference type="NCBI Taxonomy" id="399739"/>
    <lineage>
        <taxon>Bacteria</taxon>
        <taxon>Pseudomonadati</taxon>
        <taxon>Pseudomonadota</taxon>
        <taxon>Gammaproteobacteria</taxon>
        <taxon>Pseudomonadales</taxon>
        <taxon>Pseudomonadaceae</taxon>
        <taxon>Ectopseudomonas</taxon>
    </lineage>
</organism>
<accession>A4XY54</accession>
<evidence type="ECO:0000313" key="4">
    <source>
        <dbReference type="EMBL" id="ABP86270.1"/>
    </source>
</evidence>
<name>A4XY54_ECTM1</name>
<dbReference type="PANTHER" id="PTHR35936:SF25">
    <property type="entry name" value="ABC TRANSPORTER SUBSTRATE-BINDING PROTEIN"/>
    <property type="match status" value="1"/>
</dbReference>
<dbReference type="STRING" id="399739.Pmen_3522"/>